<dbReference type="HOGENOM" id="CLU_112178_0_0_1"/>
<reference evidence="2 3" key="1">
    <citation type="journal article" date="2007" name="Nature">
        <title>Evolution of genes and genomes on the Drosophila phylogeny.</title>
        <authorList>
            <consortium name="Drosophila 12 Genomes Consortium"/>
            <person name="Clark A.G."/>
            <person name="Eisen M.B."/>
            <person name="Smith D.R."/>
            <person name="Bergman C.M."/>
            <person name="Oliver B."/>
            <person name="Markow T.A."/>
            <person name="Kaufman T.C."/>
            <person name="Kellis M."/>
            <person name="Gelbart W."/>
            <person name="Iyer V.N."/>
            <person name="Pollard D.A."/>
            <person name="Sackton T.B."/>
            <person name="Larracuente A.M."/>
            <person name="Singh N.D."/>
            <person name="Abad J.P."/>
            <person name="Abt D.N."/>
            <person name="Adryan B."/>
            <person name="Aguade M."/>
            <person name="Akashi H."/>
            <person name="Anderson W.W."/>
            <person name="Aquadro C.F."/>
            <person name="Ardell D.H."/>
            <person name="Arguello R."/>
            <person name="Artieri C.G."/>
            <person name="Barbash D.A."/>
            <person name="Barker D."/>
            <person name="Barsanti P."/>
            <person name="Batterham P."/>
            <person name="Batzoglou S."/>
            <person name="Begun D."/>
            <person name="Bhutkar A."/>
            <person name="Blanco E."/>
            <person name="Bosak S.A."/>
            <person name="Bradley R.K."/>
            <person name="Brand A.D."/>
            <person name="Brent M.R."/>
            <person name="Brooks A.N."/>
            <person name="Brown R.H."/>
            <person name="Butlin R.K."/>
            <person name="Caggese C."/>
            <person name="Calvi B.R."/>
            <person name="Bernardo de Carvalho A."/>
            <person name="Caspi A."/>
            <person name="Castrezana S."/>
            <person name="Celniker S.E."/>
            <person name="Chang J.L."/>
            <person name="Chapple C."/>
            <person name="Chatterji S."/>
            <person name="Chinwalla A."/>
            <person name="Civetta A."/>
            <person name="Clifton S.W."/>
            <person name="Comeron J.M."/>
            <person name="Costello J.C."/>
            <person name="Coyne J.A."/>
            <person name="Daub J."/>
            <person name="David R.G."/>
            <person name="Delcher A.L."/>
            <person name="Delehaunty K."/>
            <person name="Do C.B."/>
            <person name="Ebling H."/>
            <person name="Edwards K."/>
            <person name="Eickbush T."/>
            <person name="Evans J.D."/>
            <person name="Filipski A."/>
            <person name="Findeiss S."/>
            <person name="Freyhult E."/>
            <person name="Fulton L."/>
            <person name="Fulton R."/>
            <person name="Garcia A.C."/>
            <person name="Gardiner A."/>
            <person name="Garfield D.A."/>
            <person name="Garvin B.E."/>
            <person name="Gibson G."/>
            <person name="Gilbert D."/>
            <person name="Gnerre S."/>
            <person name="Godfrey J."/>
            <person name="Good R."/>
            <person name="Gotea V."/>
            <person name="Gravely B."/>
            <person name="Greenberg A.J."/>
            <person name="Griffiths-Jones S."/>
            <person name="Gross S."/>
            <person name="Guigo R."/>
            <person name="Gustafson E.A."/>
            <person name="Haerty W."/>
            <person name="Hahn M.W."/>
            <person name="Halligan D.L."/>
            <person name="Halpern A.L."/>
            <person name="Halter G.M."/>
            <person name="Han M.V."/>
            <person name="Heger A."/>
            <person name="Hillier L."/>
            <person name="Hinrichs A.S."/>
            <person name="Holmes I."/>
            <person name="Hoskins R.A."/>
            <person name="Hubisz M.J."/>
            <person name="Hultmark D."/>
            <person name="Huntley M.A."/>
            <person name="Jaffe D.B."/>
            <person name="Jagadeeshan S."/>
            <person name="Jeck W.R."/>
            <person name="Johnson J."/>
            <person name="Jones C.D."/>
            <person name="Jordan W.C."/>
            <person name="Karpen G.H."/>
            <person name="Kataoka E."/>
            <person name="Keightley P.D."/>
            <person name="Kheradpour P."/>
            <person name="Kirkness E.F."/>
            <person name="Koerich L.B."/>
            <person name="Kristiansen K."/>
            <person name="Kudrna D."/>
            <person name="Kulathinal R.J."/>
            <person name="Kumar S."/>
            <person name="Kwok R."/>
            <person name="Lander E."/>
            <person name="Langley C.H."/>
            <person name="Lapoint R."/>
            <person name="Lazzaro B.P."/>
            <person name="Lee S.J."/>
            <person name="Levesque L."/>
            <person name="Li R."/>
            <person name="Lin C.F."/>
            <person name="Lin M.F."/>
            <person name="Lindblad-Toh K."/>
            <person name="Llopart A."/>
            <person name="Long M."/>
            <person name="Low L."/>
            <person name="Lozovsky E."/>
            <person name="Lu J."/>
            <person name="Luo M."/>
            <person name="Machado C.A."/>
            <person name="Makalowski W."/>
            <person name="Marzo M."/>
            <person name="Matsuda M."/>
            <person name="Matzkin L."/>
            <person name="McAllister B."/>
            <person name="McBride C.S."/>
            <person name="McKernan B."/>
            <person name="McKernan K."/>
            <person name="Mendez-Lago M."/>
            <person name="Minx P."/>
            <person name="Mollenhauer M.U."/>
            <person name="Montooth K."/>
            <person name="Mount S.M."/>
            <person name="Mu X."/>
            <person name="Myers E."/>
            <person name="Negre B."/>
            <person name="Newfeld S."/>
            <person name="Nielsen R."/>
            <person name="Noor M.A."/>
            <person name="O'Grady P."/>
            <person name="Pachter L."/>
            <person name="Papaceit M."/>
            <person name="Parisi M.J."/>
            <person name="Parisi M."/>
            <person name="Parts L."/>
            <person name="Pedersen J.S."/>
            <person name="Pesole G."/>
            <person name="Phillippy A.M."/>
            <person name="Ponting C.P."/>
            <person name="Pop M."/>
            <person name="Porcelli D."/>
            <person name="Powell J.R."/>
            <person name="Prohaska S."/>
            <person name="Pruitt K."/>
            <person name="Puig M."/>
            <person name="Quesneville H."/>
            <person name="Ram K.R."/>
            <person name="Rand D."/>
            <person name="Rasmussen M.D."/>
            <person name="Reed L.K."/>
            <person name="Reenan R."/>
            <person name="Reily A."/>
            <person name="Remington K.A."/>
            <person name="Rieger T.T."/>
            <person name="Ritchie M.G."/>
            <person name="Robin C."/>
            <person name="Rogers Y.H."/>
            <person name="Rohde C."/>
            <person name="Rozas J."/>
            <person name="Rubenfield M.J."/>
            <person name="Ruiz A."/>
            <person name="Russo S."/>
            <person name="Salzberg S.L."/>
            <person name="Sanchez-Gracia A."/>
            <person name="Saranga D.J."/>
            <person name="Sato H."/>
            <person name="Schaeffer S.W."/>
            <person name="Schatz M.C."/>
            <person name="Schlenke T."/>
            <person name="Schwartz R."/>
            <person name="Segarra C."/>
            <person name="Singh R.S."/>
            <person name="Sirot L."/>
            <person name="Sirota M."/>
            <person name="Sisneros N.B."/>
            <person name="Smith C.D."/>
            <person name="Smith T.F."/>
            <person name="Spieth J."/>
            <person name="Stage D.E."/>
            <person name="Stark A."/>
            <person name="Stephan W."/>
            <person name="Strausberg R.L."/>
            <person name="Strempel S."/>
            <person name="Sturgill D."/>
            <person name="Sutton G."/>
            <person name="Sutton G.G."/>
            <person name="Tao W."/>
            <person name="Teichmann S."/>
            <person name="Tobari Y.N."/>
            <person name="Tomimura Y."/>
            <person name="Tsolas J.M."/>
            <person name="Valente V.L."/>
            <person name="Venter E."/>
            <person name="Venter J.C."/>
            <person name="Vicario S."/>
            <person name="Vieira F.G."/>
            <person name="Vilella A.J."/>
            <person name="Villasante A."/>
            <person name="Walenz B."/>
            <person name="Wang J."/>
            <person name="Wasserman M."/>
            <person name="Watts T."/>
            <person name="Wilson D."/>
            <person name="Wilson R.K."/>
            <person name="Wing R.A."/>
            <person name="Wolfner M.F."/>
            <person name="Wong A."/>
            <person name="Wong G.K."/>
            <person name="Wu C.I."/>
            <person name="Wu G."/>
            <person name="Yamamoto D."/>
            <person name="Yang H.P."/>
            <person name="Yang S.P."/>
            <person name="Yorke J.A."/>
            <person name="Yoshida K."/>
            <person name="Zdobnov E."/>
            <person name="Zhang P."/>
            <person name="Zhang Y."/>
            <person name="Zimin A.V."/>
            <person name="Baldwin J."/>
            <person name="Abdouelleil A."/>
            <person name="Abdulkadir J."/>
            <person name="Abebe A."/>
            <person name="Abera B."/>
            <person name="Abreu J."/>
            <person name="Acer S.C."/>
            <person name="Aftuck L."/>
            <person name="Alexander A."/>
            <person name="An P."/>
            <person name="Anderson E."/>
            <person name="Anderson S."/>
            <person name="Arachi H."/>
            <person name="Azer M."/>
            <person name="Bachantsang P."/>
            <person name="Barry A."/>
            <person name="Bayul T."/>
            <person name="Berlin A."/>
            <person name="Bessette D."/>
            <person name="Bloom T."/>
            <person name="Blye J."/>
            <person name="Boguslavskiy L."/>
            <person name="Bonnet C."/>
            <person name="Boukhgalter B."/>
            <person name="Bourzgui I."/>
            <person name="Brown A."/>
            <person name="Cahill P."/>
            <person name="Channer S."/>
            <person name="Cheshatsang Y."/>
            <person name="Chuda L."/>
            <person name="Citroen M."/>
            <person name="Collymore A."/>
            <person name="Cooke P."/>
            <person name="Costello M."/>
            <person name="D'Aco K."/>
            <person name="Daza R."/>
            <person name="De Haan G."/>
            <person name="DeGray S."/>
            <person name="DeMaso C."/>
            <person name="Dhargay N."/>
            <person name="Dooley K."/>
            <person name="Dooley E."/>
            <person name="Doricent M."/>
            <person name="Dorje P."/>
            <person name="Dorjee K."/>
            <person name="Dupes A."/>
            <person name="Elong R."/>
            <person name="Falk J."/>
            <person name="Farina A."/>
            <person name="Faro S."/>
            <person name="Ferguson D."/>
            <person name="Fisher S."/>
            <person name="Foley C.D."/>
            <person name="Franke A."/>
            <person name="Friedrich D."/>
            <person name="Gadbois L."/>
            <person name="Gearin G."/>
            <person name="Gearin C.R."/>
            <person name="Giannoukos G."/>
            <person name="Goode T."/>
            <person name="Graham J."/>
            <person name="Grandbois E."/>
            <person name="Grewal S."/>
            <person name="Gyaltsen K."/>
            <person name="Hafez N."/>
            <person name="Hagos B."/>
            <person name="Hall J."/>
            <person name="Henson C."/>
            <person name="Hollinger A."/>
            <person name="Honan T."/>
            <person name="Huard M.D."/>
            <person name="Hughes L."/>
            <person name="Hurhula B."/>
            <person name="Husby M.E."/>
            <person name="Kamat A."/>
            <person name="Kanga B."/>
            <person name="Kashin S."/>
            <person name="Khazanovich D."/>
            <person name="Kisner P."/>
            <person name="Lance K."/>
            <person name="Lara M."/>
            <person name="Lee W."/>
            <person name="Lennon N."/>
            <person name="Letendre F."/>
            <person name="LeVine R."/>
            <person name="Lipovsky A."/>
            <person name="Liu X."/>
            <person name="Liu J."/>
            <person name="Liu S."/>
            <person name="Lokyitsang T."/>
            <person name="Lokyitsang Y."/>
            <person name="Lubonja R."/>
            <person name="Lui A."/>
            <person name="MacDonald P."/>
            <person name="Magnisalis V."/>
            <person name="Maru K."/>
            <person name="Matthews C."/>
            <person name="McCusker W."/>
            <person name="McDonough S."/>
            <person name="Mehta T."/>
            <person name="Meldrim J."/>
            <person name="Meneus L."/>
            <person name="Mihai O."/>
            <person name="Mihalev A."/>
            <person name="Mihova T."/>
            <person name="Mittelman R."/>
            <person name="Mlenga V."/>
            <person name="Montmayeur A."/>
            <person name="Mulrain L."/>
            <person name="Navidi A."/>
            <person name="Naylor J."/>
            <person name="Negash T."/>
            <person name="Nguyen T."/>
            <person name="Nguyen N."/>
            <person name="Nicol R."/>
            <person name="Norbu C."/>
            <person name="Norbu N."/>
            <person name="Novod N."/>
            <person name="O'Neill B."/>
            <person name="Osman S."/>
            <person name="Markiewicz E."/>
            <person name="Oyono O.L."/>
            <person name="Patti C."/>
            <person name="Phunkhang P."/>
            <person name="Pierre F."/>
            <person name="Priest M."/>
            <person name="Raghuraman S."/>
            <person name="Rege F."/>
            <person name="Reyes R."/>
            <person name="Rise C."/>
            <person name="Rogov P."/>
            <person name="Ross K."/>
            <person name="Ryan E."/>
            <person name="Settipalli S."/>
            <person name="Shea T."/>
            <person name="Sherpa N."/>
            <person name="Shi L."/>
            <person name="Shih D."/>
            <person name="Sparrow T."/>
            <person name="Spaulding J."/>
            <person name="Stalker J."/>
            <person name="Stange-Thomann N."/>
            <person name="Stavropoulos S."/>
            <person name="Stone C."/>
            <person name="Strader C."/>
            <person name="Tesfaye S."/>
            <person name="Thomson T."/>
            <person name="Thoulutsang Y."/>
            <person name="Thoulutsang D."/>
            <person name="Topham K."/>
            <person name="Topping I."/>
            <person name="Tsamla T."/>
            <person name="Vassiliev H."/>
            <person name="Vo A."/>
            <person name="Wangchuk T."/>
            <person name="Wangdi T."/>
            <person name="Weiand M."/>
            <person name="Wilkinson J."/>
            <person name="Wilson A."/>
            <person name="Yadav S."/>
            <person name="Young G."/>
            <person name="Yu Q."/>
            <person name="Zembek L."/>
            <person name="Zhong D."/>
            <person name="Zimmer A."/>
            <person name="Zwirko Z."/>
            <person name="Jaffe D.B."/>
            <person name="Alvarez P."/>
            <person name="Brockman W."/>
            <person name="Butler J."/>
            <person name="Chin C."/>
            <person name="Gnerre S."/>
            <person name="Grabherr M."/>
            <person name="Kleber M."/>
            <person name="Mauceli E."/>
            <person name="MacCallum I."/>
        </authorList>
    </citation>
    <scope>NUCLEOTIDE SEQUENCE [LARGE SCALE GENOMIC DNA]</scope>
    <source>
        <strain evidence="3">Tucson 15010-1051.87</strain>
    </source>
</reference>
<dbReference type="InParanoid" id="B4M1X7"/>
<evidence type="ECO:0000313" key="2">
    <source>
        <dbReference type="EMBL" id="EDW65681.2"/>
    </source>
</evidence>
<dbReference type="KEGG" id="dvi:6631933"/>
<keyword evidence="1" id="KW-1133">Transmembrane helix</keyword>
<name>B4M1X7_DROVI</name>
<protein>
    <submittedName>
        <fullName evidence="2">Uncharacterized protein</fullName>
    </submittedName>
</protein>
<keyword evidence="1" id="KW-0472">Membrane</keyword>
<feature type="transmembrane region" description="Helical" evidence="1">
    <location>
        <begin position="101"/>
        <end position="119"/>
    </location>
</feature>
<accession>B4M1X7</accession>
<dbReference type="eggNOG" id="ENOG502RNIR">
    <property type="taxonomic scope" value="Eukaryota"/>
</dbReference>
<feature type="transmembrane region" description="Helical" evidence="1">
    <location>
        <begin position="153"/>
        <end position="173"/>
    </location>
</feature>
<sequence>MVRFKLKFRVTESKCRSFSIWNFCPVTRWHQLWQFIGGCTPCRYEFFPYIFWLVLGLSLTGAYRSVGECVHIYCVSSHPLEMWRPRKFFVFDVEVLRRGRLVGALIMSYAWMLMIYALINTKPNYITPWLILNTLMLALDFLVWLVEVLTGRLTLHLSAVYPMIRLFCTLALVNCIKTVFENAIKHNMVDTLSVFGKESIFSISD</sequence>
<dbReference type="AlphaFoldDB" id="B4M1X7"/>
<proteinExistence type="predicted"/>
<keyword evidence="1" id="KW-0812">Transmembrane</keyword>
<organism evidence="2 3">
    <name type="scientific">Drosophila virilis</name>
    <name type="common">Fruit fly</name>
    <dbReference type="NCBI Taxonomy" id="7244"/>
    <lineage>
        <taxon>Eukaryota</taxon>
        <taxon>Metazoa</taxon>
        <taxon>Ecdysozoa</taxon>
        <taxon>Arthropoda</taxon>
        <taxon>Hexapoda</taxon>
        <taxon>Insecta</taxon>
        <taxon>Pterygota</taxon>
        <taxon>Neoptera</taxon>
        <taxon>Endopterygota</taxon>
        <taxon>Diptera</taxon>
        <taxon>Brachycera</taxon>
        <taxon>Muscomorpha</taxon>
        <taxon>Ephydroidea</taxon>
        <taxon>Drosophilidae</taxon>
        <taxon>Drosophila</taxon>
    </lineage>
</organism>
<evidence type="ECO:0000313" key="3">
    <source>
        <dbReference type="Proteomes" id="UP000008792"/>
    </source>
</evidence>
<dbReference type="Proteomes" id="UP000008792">
    <property type="component" value="Unassembled WGS sequence"/>
</dbReference>
<keyword evidence="3" id="KW-1185">Reference proteome</keyword>
<evidence type="ECO:0000256" key="1">
    <source>
        <dbReference type="SAM" id="Phobius"/>
    </source>
</evidence>
<gene>
    <name evidence="2" type="primary">Dvir\GJ19396</name>
    <name evidence="2" type="ORF">Dvir_GJ19396</name>
</gene>
<feature type="transmembrane region" description="Helical" evidence="1">
    <location>
        <begin position="125"/>
        <end position="146"/>
    </location>
</feature>
<dbReference type="EMBL" id="CH940651">
    <property type="protein sequence ID" value="EDW65681.2"/>
    <property type="molecule type" value="Genomic_DNA"/>
</dbReference>
<dbReference type="OrthoDB" id="7968664at2759"/>